<evidence type="ECO:0000313" key="2">
    <source>
        <dbReference type="Proteomes" id="UP000473854"/>
    </source>
</evidence>
<organism evidence="1 2">
    <name type="scientific">Acinetobacter faecalis</name>
    <dbReference type="NCBI Taxonomy" id="2665161"/>
    <lineage>
        <taxon>Bacteria</taxon>
        <taxon>Pseudomonadati</taxon>
        <taxon>Pseudomonadota</taxon>
        <taxon>Gammaproteobacteria</taxon>
        <taxon>Moraxellales</taxon>
        <taxon>Moraxellaceae</taxon>
        <taxon>Acinetobacter</taxon>
    </lineage>
</organism>
<accession>A0A6L6GBC2</accession>
<dbReference type="RefSeq" id="WP_154771544.1">
    <property type="nucleotide sequence ID" value="NZ_WLYL01000001.1"/>
</dbReference>
<comment type="caution">
    <text evidence="1">The sequence shown here is derived from an EMBL/GenBank/DDBJ whole genome shotgun (WGS) entry which is preliminary data.</text>
</comment>
<reference evidence="1 2" key="1">
    <citation type="submission" date="2019-11" db="EMBL/GenBank/DDBJ databases">
        <authorList>
            <person name="An D."/>
        </authorList>
    </citation>
    <scope>NUCLEOTIDE SEQUENCE [LARGE SCALE GENOMIC DNA]</scope>
    <source>
        <strain evidence="1 2">YIM 103518</strain>
    </source>
</reference>
<name>A0A6L6GBC2_9GAMM</name>
<sequence length="72" mass="8225">MNTPKLYIWTYKAKVQGGRGFIRGRVEAPNGFQAEQAIKRNNLMVDAVLNVKIDRSVNARLYAFEPWQELAA</sequence>
<dbReference type="AlphaFoldDB" id="A0A6L6GBC2"/>
<evidence type="ECO:0000313" key="1">
    <source>
        <dbReference type="EMBL" id="MTD09861.1"/>
    </source>
</evidence>
<protein>
    <submittedName>
        <fullName evidence="1">Uncharacterized protein</fullName>
    </submittedName>
</protein>
<proteinExistence type="predicted"/>
<gene>
    <name evidence="1" type="ORF">GIX10_00120</name>
</gene>
<dbReference type="EMBL" id="WLYL01000001">
    <property type="protein sequence ID" value="MTD09861.1"/>
    <property type="molecule type" value="Genomic_DNA"/>
</dbReference>
<dbReference type="Proteomes" id="UP000473854">
    <property type="component" value="Unassembled WGS sequence"/>
</dbReference>